<feature type="region of interest" description="Disordered" evidence="1">
    <location>
        <begin position="88"/>
        <end position="108"/>
    </location>
</feature>
<proteinExistence type="predicted"/>
<dbReference type="Proteomes" id="UP001201812">
    <property type="component" value="Unassembled WGS sequence"/>
</dbReference>
<evidence type="ECO:0000313" key="2">
    <source>
        <dbReference type="EMBL" id="KAI1720816.1"/>
    </source>
</evidence>
<name>A0AAD4NAL4_9BILA</name>
<sequence length="108" mass="11904">MSMASVKAKLTVLLFKGIAMGENQHKQLDIWVCDLKAKAARERRKEGVDLWSVSDSINMSVAALQHMYGNSPAQHSMVGEMPTNENLNVEYGCEGKPQTKALGHKSTE</sequence>
<organism evidence="2 3">
    <name type="scientific">Ditylenchus destructor</name>
    <dbReference type="NCBI Taxonomy" id="166010"/>
    <lineage>
        <taxon>Eukaryota</taxon>
        <taxon>Metazoa</taxon>
        <taxon>Ecdysozoa</taxon>
        <taxon>Nematoda</taxon>
        <taxon>Chromadorea</taxon>
        <taxon>Rhabditida</taxon>
        <taxon>Tylenchina</taxon>
        <taxon>Tylenchomorpha</taxon>
        <taxon>Sphaerularioidea</taxon>
        <taxon>Anguinidae</taxon>
        <taxon>Anguininae</taxon>
        <taxon>Ditylenchus</taxon>
    </lineage>
</organism>
<accession>A0AAD4NAL4</accession>
<comment type="caution">
    <text evidence="2">The sequence shown here is derived from an EMBL/GenBank/DDBJ whole genome shotgun (WGS) entry which is preliminary data.</text>
</comment>
<keyword evidence="3" id="KW-1185">Reference proteome</keyword>
<reference evidence="2" key="1">
    <citation type="submission" date="2022-01" db="EMBL/GenBank/DDBJ databases">
        <title>Genome Sequence Resource for Two Populations of Ditylenchus destructor, the Migratory Endoparasitic Phytonematode.</title>
        <authorList>
            <person name="Zhang H."/>
            <person name="Lin R."/>
            <person name="Xie B."/>
        </authorList>
    </citation>
    <scope>NUCLEOTIDE SEQUENCE</scope>
    <source>
        <strain evidence="2">BazhouSP</strain>
    </source>
</reference>
<dbReference type="EMBL" id="JAKKPZ010000005">
    <property type="protein sequence ID" value="KAI1720816.1"/>
    <property type="molecule type" value="Genomic_DNA"/>
</dbReference>
<protein>
    <submittedName>
        <fullName evidence="2">Uncharacterized protein</fullName>
    </submittedName>
</protein>
<gene>
    <name evidence="2" type="ORF">DdX_05063</name>
</gene>
<evidence type="ECO:0000313" key="3">
    <source>
        <dbReference type="Proteomes" id="UP001201812"/>
    </source>
</evidence>
<dbReference type="AlphaFoldDB" id="A0AAD4NAL4"/>
<evidence type="ECO:0000256" key="1">
    <source>
        <dbReference type="SAM" id="MobiDB-lite"/>
    </source>
</evidence>